<comment type="caution">
    <text evidence="2">The sequence shown here is derived from an EMBL/GenBank/DDBJ whole genome shotgun (WGS) entry which is preliminary data.</text>
</comment>
<feature type="transmembrane region" description="Helical" evidence="1">
    <location>
        <begin position="12"/>
        <end position="35"/>
    </location>
</feature>
<evidence type="ECO:0000313" key="3">
    <source>
        <dbReference type="Proteomes" id="UP000727456"/>
    </source>
</evidence>
<evidence type="ECO:0000313" key="2">
    <source>
        <dbReference type="EMBL" id="NIJ09405.1"/>
    </source>
</evidence>
<keyword evidence="1" id="KW-1133">Transmembrane helix</keyword>
<protein>
    <submittedName>
        <fullName evidence="2">Membrane protein</fullName>
    </submittedName>
</protein>
<keyword evidence="3" id="KW-1185">Reference proteome</keyword>
<dbReference type="Proteomes" id="UP000727456">
    <property type="component" value="Unassembled WGS sequence"/>
</dbReference>
<sequence>MAINDFEIARVAHVLAVVMWIGGVAFVTMVIMPVIRRRYPPNDRLATFRTFEGPFSLLARIWVTLAGASGAWMLWRGHLWPLLVEPRFWWLDAMVLLWLAFAAMLYVIEPIAHRAHPAQWPREKAFGQLEKAHRLALTAALITIAGAVAGSHGLL</sequence>
<keyword evidence="1" id="KW-0472">Membrane</keyword>
<keyword evidence="1" id="KW-0812">Transmembrane</keyword>
<reference evidence="2 3" key="1">
    <citation type="submission" date="2020-03" db="EMBL/GenBank/DDBJ databases">
        <title>Genomic Encyclopedia of Type Strains, Phase III (KMG-III): the genomes of soil and plant-associated and newly described type strains.</title>
        <authorList>
            <person name="Whitman W."/>
        </authorList>
    </citation>
    <scope>NUCLEOTIDE SEQUENCE [LARGE SCALE GENOMIC DNA]</scope>
    <source>
        <strain evidence="2 3">CECT 8804</strain>
    </source>
</reference>
<name>A0ABX0TYE9_9SPHN</name>
<feature type="transmembrane region" description="Helical" evidence="1">
    <location>
        <begin position="135"/>
        <end position="154"/>
    </location>
</feature>
<dbReference type="RefSeq" id="WP_341786379.1">
    <property type="nucleotide sequence ID" value="NZ_JAAOZC010000010.1"/>
</dbReference>
<dbReference type="EMBL" id="JAAOZC010000010">
    <property type="protein sequence ID" value="NIJ09405.1"/>
    <property type="molecule type" value="Genomic_DNA"/>
</dbReference>
<gene>
    <name evidence="2" type="ORF">FHS31_003037</name>
</gene>
<feature type="transmembrane region" description="Helical" evidence="1">
    <location>
        <begin position="87"/>
        <end position="108"/>
    </location>
</feature>
<evidence type="ECO:0000256" key="1">
    <source>
        <dbReference type="SAM" id="Phobius"/>
    </source>
</evidence>
<feature type="transmembrane region" description="Helical" evidence="1">
    <location>
        <begin position="55"/>
        <end position="75"/>
    </location>
</feature>
<accession>A0ABX0TYE9</accession>
<proteinExistence type="predicted"/>
<organism evidence="2 3">
    <name type="scientific">Sphingomonas vulcanisoli</name>
    <dbReference type="NCBI Taxonomy" id="1658060"/>
    <lineage>
        <taxon>Bacteria</taxon>
        <taxon>Pseudomonadati</taxon>
        <taxon>Pseudomonadota</taxon>
        <taxon>Alphaproteobacteria</taxon>
        <taxon>Sphingomonadales</taxon>
        <taxon>Sphingomonadaceae</taxon>
        <taxon>Sphingomonas</taxon>
    </lineage>
</organism>